<keyword evidence="5" id="KW-0843">Virulence</keyword>
<feature type="signal peptide" evidence="10">
    <location>
        <begin position="1"/>
        <end position="27"/>
    </location>
</feature>
<accession>A0A1T0B7T2</accession>
<dbReference type="OrthoDB" id="5676489at2"/>
<dbReference type="CDD" id="cd23413">
    <property type="entry name" value="beta-trefoil_Ricin_CdtC"/>
    <property type="match status" value="1"/>
</dbReference>
<dbReference type="GO" id="GO:0030246">
    <property type="term" value="F:carbohydrate binding"/>
    <property type="evidence" value="ECO:0007669"/>
    <property type="project" value="UniProtKB-KW"/>
</dbReference>
<dbReference type="InterPro" id="IPR035992">
    <property type="entry name" value="Ricin_B-like_lectins"/>
</dbReference>
<reference evidence="11 12" key="1">
    <citation type="submission" date="2017-02" db="EMBL/GenBank/DDBJ databases">
        <title>Draft genome sequence of Haemophilus felis CCUG 31170 type strain.</title>
        <authorList>
            <person name="Engstrom-Jakobsson H."/>
            <person name="Salva-Serra F."/>
            <person name="Thorell K."/>
            <person name="Gonzales-Siles L."/>
            <person name="Karlsson R."/>
            <person name="Boulund F."/>
            <person name="Engstrand L."/>
            <person name="Kristiansson E."/>
            <person name="Moore E."/>
        </authorList>
    </citation>
    <scope>NUCLEOTIDE SEQUENCE [LARGE SCALE GENOMIC DNA]</scope>
    <source>
        <strain evidence="11 12">CCUG 31170</strain>
    </source>
</reference>
<keyword evidence="7" id="KW-0564">Palmitate</keyword>
<keyword evidence="9" id="KW-0449">Lipoprotein</keyword>
<evidence type="ECO:0000256" key="6">
    <source>
        <dbReference type="ARBA" id="ARBA00023136"/>
    </source>
</evidence>
<sequence length="181" mass="20155">MCKISWKILWKHTALWALSLCTLSALAAPSPSPSTYPDITEIPPPVITIRSMFTGAPIKNGQYDEKDPKNVHWQLRDRIWQGKPVVQFNAVGTNKCLTFGTGVKDCEDQVITSFFLVPTDSGAFLLLSSIDGACLFSKNFGEYDLAQCARPRQLDRPVDLEFLWGLLPPFGQSRILLAPTK</sequence>
<dbReference type="GO" id="GO:0009279">
    <property type="term" value="C:cell outer membrane"/>
    <property type="evidence" value="ECO:0007669"/>
    <property type="project" value="UniProtKB-SubCell"/>
</dbReference>
<evidence type="ECO:0000256" key="10">
    <source>
        <dbReference type="SAM" id="SignalP"/>
    </source>
</evidence>
<evidence type="ECO:0000256" key="2">
    <source>
        <dbReference type="ARBA" id="ARBA00022656"/>
    </source>
</evidence>
<keyword evidence="8" id="KW-0998">Cell outer membrane</keyword>
<comment type="caution">
    <text evidence="11">The sequence shown here is derived from an EMBL/GenBank/DDBJ whole genome shotgun (WGS) entry which is preliminary data.</text>
</comment>
<dbReference type="EMBL" id="MUYB01000009">
    <property type="protein sequence ID" value="OOS06185.1"/>
    <property type="molecule type" value="Genomic_DNA"/>
</dbReference>
<dbReference type="Proteomes" id="UP000190023">
    <property type="component" value="Unassembled WGS sequence"/>
</dbReference>
<keyword evidence="2" id="KW-0800">Toxin</keyword>
<dbReference type="AlphaFoldDB" id="A0A1T0B7T2"/>
<keyword evidence="6" id="KW-0472">Membrane</keyword>
<proteinExistence type="predicted"/>
<keyword evidence="4" id="KW-0430">Lectin</keyword>
<name>A0A1T0B7T2_9PAST</name>
<evidence type="ECO:0000256" key="5">
    <source>
        <dbReference type="ARBA" id="ARBA00023026"/>
    </source>
</evidence>
<feature type="chain" id="PRO_5012142595" description="Toxin" evidence="10">
    <location>
        <begin position="28"/>
        <end position="181"/>
    </location>
</feature>
<organism evidence="11 12">
    <name type="scientific">[Haemophilus] felis</name>
    <dbReference type="NCBI Taxonomy" id="123822"/>
    <lineage>
        <taxon>Bacteria</taxon>
        <taxon>Pseudomonadati</taxon>
        <taxon>Pseudomonadota</taxon>
        <taxon>Gammaproteobacteria</taxon>
        <taxon>Pasteurellales</taxon>
        <taxon>Pasteurellaceae</taxon>
    </lineage>
</organism>
<keyword evidence="3 10" id="KW-0732">Signal</keyword>
<evidence type="ECO:0000256" key="3">
    <source>
        <dbReference type="ARBA" id="ARBA00022729"/>
    </source>
</evidence>
<evidence type="ECO:0000256" key="1">
    <source>
        <dbReference type="ARBA" id="ARBA00004459"/>
    </source>
</evidence>
<dbReference type="GO" id="GO:0090729">
    <property type="term" value="F:toxin activity"/>
    <property type="evidence" value="ECO:0007669"/>
    <property type="project" value="UniProtKB-KW"/>
</dbReference>
<protein>
    <recommendedName>
        <fullName evidence="13">Toxin</fullName>
    </recommendedName>
</protein>
<dbReference type="SUPFAM" id="SSF50370">
    <property type="entry name" value="Ricin B-like lectins"/>
    <property type="match status" value="1"/>
</dbReference>
<evidence type="ECO:0000256" key="4">
    <source>
        <dbReference type="ARBA" id="ARBA00022734"/>
    </source>
</evidence>
<dbReference type="InterPro" id="IPR003558">
    <property type="entry name" value="CDtoxinA/C"/>
</dbReference>
<evidence type="ECO:0000256" key="9">
    <source>
        <dbReference type="ARBA" id="ARBA00023288"/>
    </source>
</evidence>
<dbReference type="STRING" id="123822.B0188_02385"/>
<gene>
    <name evidence="11" type="ORF">B0188_02385</name>
</gene>
<evidence type="ECO:0000313" key="11">
    <source>
        <dbReference type="EMBL" id="OOS06185.1"/>
    </source>
</evidence>
<dbReference type="Gene3D" id="2.80.10.50">
    <property type="match status" value="1"/>
</dbReference>
<evidence type="ECO:0000313" key="12">
    <source>
        <dbReference type="Proteomes" id="UP000190023"/>
    </source>
</evidence>
<comment type="subcellular location">
    <subcellularLocation>
        <location evidence="1">Cell outer membrane</location>
        <topology evidence="1">Lipid-anchor</topology>
    </subcellularLocation>
</comment>
<evidence type="ECO:0008006" key="13">
    <source>
        <dbReference type="Google" id="ProtNLM"/>
    </source>
</evidence>
<keyword evidence="12" id="KW-1185">Reference proteome</keyword>
<evidence type="ECO:0000256" key="7">
    <source>
        <dbReference type="ARBA" id="ARBA00023139"/>
    </source>
</evidence>
<evidence type="ECO:0000256" key="8">
    <source>
        <dbReference type="ARBA" id="ARBA00023237"/>
    </source>
</evidence>
<dbReference type="Pfam" id="PF03498">
    <property type="entry name" value="CDtoxinA"/>
    <property type="match status" value="1"/>
</dbReference>